<dbReference type="EMBL" id="JAUSTZ010000001">
    <property type="protein sequence ID" value="MDQ0224072.1"/>
    <property type="molecule type" value="Genomic_DNA"/>
</dbReference>
<dbReference type="PANTHER" id="PTHR30126:SF39">
    <property type="entry name" value="HTH-TYPE TRANSCRIPTIONAL REGULATOR CYSL"/>
    <property type="match status" value="1"/>
</dbReference>
<evidence type="ECO:0000313" key="6">
    <source>
        <dbReference type="EMBL" id="MDQ0224072.1"/>
    </source>
</evidence>
<accession>A0ABT9YVW6</accession>
<feature type="domain" description="HTH lysR-type" evidence="5">
    <location>
        <begin position="1"/>
        <end position="58"/>
    </location>
</feature>
<keyword evidence="7" id="KW-1185">Reference proteome</keyword>
<evidence type="ECO:0000256" key="3">
    <source>
        <dbReference type="ARBA" id="ARBA00023125"/>
    </source>
</evidence>
<dbReference type="InterPro" id="IPR036390">
    <property type="entry name" value="WH_DNA-bd_sf"/>
</dbReference>
<dbReference type="PANTHER" id="PTHR30126">
    <property type="entry name" value="HTH-TYPE TRANSCRIPTIONAL REGULATOR"/>
    <property type="match status" value="1"/>
</dbReference>
<evidence type="ECO:0000256" key="1">
    <source>
        <dbReference type="ARBA" id="ARBA00009437"/>
    </source>
</evidence>
<dbReference type="Proteomes" id="UP001232245">
    <property type="component" value="Unassembled WGS sequence"/>
</dbReference>
<reference evidence="6 7" key="1">
    <citation type="submission" date="2023-07" db="EMBL/GenBank/DDBJ databases">
        <title>Genomic Encyclopedia of Type Strains, Phase IV (KMG-IV): sequencing the most valuable type-strain genomes for metagenomic binning, comparative biology and taxonomic classification.</title>
        <authorList>
            <person name="Goeker M."/>
        </authorList>
    </citation>
    <scope>NUCLEOTIDE SEQUENCE [LARGE SCALE GENOMIC DNA]</scope>
    <source>
        <strain evidence="6 7">DSM 17723</strain>
    </source>
</reference>
<protein>
    <submittedName>
        <fullName evidence="6">DNA-binding transcriptional LysR family regulator</fullName>
    </submittedName>
</protein>
<evidence type="ECO:0000256" key="2">
    <source>
        <dbReference type="ARBA" id="ARBA00023015"/>
    </source>
</evidence>
<keyword evidence="4" id="KW-0804">Transcription</keyword>
<dbReference type="RefSeq" id="WP_145580651.1">
    <property type="nucleotide sequence ID" value="NZ_CADEPK010000083.1"/>
</dbReference>
<evidence type="ECO:0000256" key="4">
    <source>
        <dbReference type="ARBA" id="ARBA00023163"/>
    </source>
</evidence>
<dbReference type="InterPro" id="IPR036388">
    <property type="entry name" value="WH-like_DNA-bd_sf"/>
</dbReference>
<keyword evidence="3 6" id="KW-0238">DNA-binding</keyword>
<dbReference type="GO" id="GO:0003677">
    <property type="term" value="F:DNA binding"/>
    <property type="evidence" value="ECO:0007669"/>
    <property type="project" value="UniProtKB-KW"/>
</dbReference>
<dbReference type="PROSITE" id="PS50931">
    <property type="entry name" value="HTH_LYSR"/>
    <property type="match status" value="1"/>
</dbReference>
<proteinExistence type="inferred from homology"/>
<comment type="caution">
    <text evidence="6">The sequence shown here is derived from an EMBL/GenBank/DDBJ whole genome shotgun (WGS) entry which is preliminary data.</text>
</comment>
<sequence>MNIESLKMFCHVVDEGSITKAAKLGFVSQPAVTRQIHQLEELYGALLFDRVDGKLKLSEAGKVLYPYAKEIIDYTERSFAAVHELTGRAETVLNVGTSLTIGEYLLPDILGSFSKIYPNIKFSITVRNTPTILTKLEHNDVDVALVEGAVGNKELITEKFADDELVLIVPANHRWTKKESISIIELPEEKMLWRETDSGTRQIVEDALSRLEILEQIRNSMELGSTQSIKSAVEAGLGISILPKLTVLRELKYGVLREVKIEGLQLVRDLWLVQKNHRFPKTGLNYFIEYIRGL</sequence>
<dbReference type="CDD" id="cd08420">
    <property type="entry name" value="PBP2_CysL_like"/>
    <property type="match status" value="1"/>
</dbReference>
<dbReference type="SUPFAM" id="SSF46785">
    <property type="entry name" value="Winged helix' DNA-binding domain"/>
    <property type="match status" value="1"/>
</dbReference>
<keyword evidence="2" id="KW-0805">Transcription regulation</keyword>
<dbReference type="InterPro" id="IPR000847">
    <property type="entry name" value="LysR_HTH_N"/>
</dbReference>
<evidence type="ECO:0000313" key="7">
    <source>
        <dbReference type="Proteomes" id="UP001232245"/>
    </source>
</evidence>
<dbReference type="SUPFAM" id="SSF53850">
    <property type="entry name" value="Periplasmic binding protein-like II"/>
    <property type="match status" value="1"/>
</dbReference>
<dbReference type="Pfam" id="PF03466">
    <property type="entry name" value="LysR_substrate"/>
    <property type="match status" value="1"/>
</dbReference>
<dbReference type="Gene3D" id="3.40.190.10">
    <property type="entry name" value="Periplasmic binding protein-like II"/>
    <property type="match status" value="2"/>
</dbReference>
<comment type="similarity">
    <text evidence="1">Belongs to the LysR transcriptional regulatory family.</text>
</comment>
<dbReference type="Gene3D" id="1.10.10.10">
    <property type="entry name" value="Winged helix-like DNA-binding domain superfamily/Winged helix DNA-binding domain"/>
    <property type="match status" value="1"/>
</dbReference>
<dbReference type="Pfam" id="PF00126">
    <property type="entry name" value="HTH_1"/>
    <property type="match status" value="1"/>
</dbReference>
<name>A0ABT9YVW6_9BACI</name>
<organism evidence="6 7">
    <name type="scientific">Metabacillus niabensis</name>
    <dbReference type="NCBI Taxonomy" id="324854"/>
    <lineage>
        <taxon>Bacteria</taxon>
        <taxon>Bacillati</taxon>
        <taxon>Bacillota</taxon>
        <taxon>Bacilli</taxon>
        <taxon>Bacillales</taxon>
        <taxon>Bacillaceae</taxon>
        <taxon>Metabacillus</taxon>
    </lineage>
</organism>
<dbReference type="InterPro" id="IPR005119">
    <property type="entry name" value="LysR_subst-bd"/>
</dbReference>
<gene>
    <name evidence="6" type="ORF">J2S02_000394</name>
</gene>
<evidence type="ECO:0000259" key="5">
    <source>
        <dbReference type="PROSITE" id="PS50931"/>
    </source>
</evidence>
<dbReference type="PRINTS" id="PR00039">
    <property type="entry name" value="HTHLYSR"/>
</dbReference>